<protein>
    <submittedName>
        <fullName evidence="5">Uncharacterized protein</fullName>
    </submittedName>
</protein>
<dbReference type="GO" id="GO:0031490">
    <property type="term" value="F:chromatin DNA binding"/>
    <property type="evidence" value="ECO:0007669"/>
    <property type="project" value="TreeGrafter"/>
</dbReference>
<accession>A0A210QQ67</accession>
<evidence type="ECO:0000256" key="2">
    <source>
        <dbReference type="ARBA" id="ARBA00023125"/>
    </source>
</evidence>
<comment type="subcellular location">
    <subcellularLocation>
        <location evidence="1">Nucleus</location>
    </subcellularLocation>
</comment>
<dbReference type="OrthoDB" id="10027956at2759"/>
<reference evidence="5 6" key="1">
    <citation type="journal article" date="2017" name="Nat. Ecol. Evol.">
        <title>Scallop genome provides insights into evolution of bilaterian karyotype and development.</title>
        <authorList>
            <person name="Wang S."/>
            <person name="Zhang J."/>
            <person name="Jiao W."/>
            <person name="Li J."/>
            <person name="Xun X."/>
            <person name="Sun Y."/>
            <person name="Guo X."/>
            <person name="Huan P."/>
            <person name="Dong B."/>
            <person name="Zhang L."/>
            <person name="Hu X."/>
            <person name="Sun X."/>
            <person name="Wang J."/>
            <person name="Zhao C."/>
            <person name="Wang Y."/>
            <person name="Wang D."/>
            <person name="Huang X."/>
            <person name="Wang R."/>
            <person name="Lv J."/>
            <person name="Li Y."/>
            <person name="Zhang Z."/>
            <person name="Liu B."/>
            <person name="Lu W."/>
            <person name="Hui Y."/>
            <person name="Liang J."/>
            <person name="Zhou Z."/>
            <person name="Hou R."/>
            <person name="Li X."/>
            <person name="Liu Y."/>
            <person name="Li H."/>
            <person name="Ning X."/>
            <person name="Lin Y."/>
            <person name="Zhao L."/>
            <person name="Xing Q."/>
            <person name="Dou J."/>
            <person name="Li Y."/>
            <person name="Mao J."/>
            <person name="Guo H."/>
            <person name="Dou H."/>
            <person name="Li T."/>
            <person name="Mu C."/>
            <person name="Jiang W."/>
            <person name="Fu Q."/>
            <person name="Fu X."/>
            <person name="Miao Y."/>
            <person name="Liu J."/>
            <person name="Yu Q."/>
            <person name="Li R."/>
            <person name="Liao H."/>
            <person name="Li X."/>
            <person name="Kong Y."/>
            <person name="Jiang Z."/>
            <person name="Chourrout D."/>
            <person name="Li R."/>
            <person name="Bao Z."/>
        </authorList>
    </citation>
    <scope>NUCLEOTIDE SEQUENCE [LARGE SCALE GENOMIC DNA]</scope>
    <source>
        <strain evidence="5 6">PY_sf001</strain>
    </source>
</reference>
<feature type="region of interest" description="Disordered" evidence="4">
    <location>
        <begin position="24"/>
        <end position="47"/>
    </location>
</feature>
<dbReference type="EMBL" id="NEDP02002420">
    <property type="protein sequence ID" value="OWF50881.1"/>
    <property type="molecule type" value="Genomic_DNA"/>
</dbReference>
<evidence type="ECO:0000256" key="4">
    <source>
        <dbReference type="SAM" id="MobiDB-lite"/>
    </source>
</evidence>
<keyword evidence="2" id="KW-0238">DNA-binding</keyword>
<evidence type="ECO:0000256" key="1">
    <source>
        <dbReference type="ARBA" id="ARBA00004123"/>
    </source>
</evidence>
<dbReference type="GO" id="GO:0006357">
    <property type="term" value="P:regulation of transcription by RNA polymerase II"/>
    <property type="evidence" value="ECO:0007669"/>
    <property type="project" value="TreeGrafter"/>
</dbReference>
<evidence type="ECO:0000256" key="3">
    <source>
        <dbReference type="ARBA" id="ARBA00023242"/>
    </source>
</evidence>
<dbReference type="GO" id="GO:0005634">
    <property type="term" value="C:nucleus"/>
    <property type="evidence" value="ECO:0007669"/>
    <property type="project" value="UniProtKB-SubCell"/>
</dbReference>
<organism evidence="5 6">
    <name type="scientific">Mizuhopecten yessoensis</name>
    <name type="common">Japanese scallop</name>
    <name type="synonym">Patinopecten yessoensis</name>
    <dbReference type="NCBI Taxonomy" id="6573"/>
    <lineage>
        <taxon>Eukaryota</taxon>
        <taxon>Metazoa</taxon>
        <taxon>Spiralia</taxon>
        <taxon>Lophotrochozoa</taxon>
        <taxon>Mollusca</taxon>
        <taxon>Bivalvia</taxon>
        <taxon>Autobranchia</taxon>
        <taxon>Pteriomorphia</taxon>
        <taxon>Pectinida</taxon>
        <taxon>Pectinoidea</taxon>
        <taxon>Pectinidae</taxon>
        <taxon>Mizuhopecten</taxon>
    </lineage>
</organism>
<feature type="compositionally biased region" description="Polar residues" evidence="4">
    <location>
        <begin position="68"/>
        <end position="86"/>
    </location>
</feature>
<keyword evidence="6" id="KW-1185">Reference proteome</keyword>
<name>A0A210QQ67_MIZYE</name>
<sequence length="211" mass="22547">MQVKITPVSSGSLEQNSGIVGFTTLSPGMAESRSQDSNFLPNETFHTPSFGDEDFDINTLTLPPQVSDSISHSENHQPGYTSQTVLSHPPIGNMDLSEMSRNAMGDQIVPKFPPQNFDVPDISITNSLQSTSTSNGTYSSVSLNTNLVTSEPLRTISHADVQKQLGFHSVSNKGSQPTGGLNSVSPNRESSSSDSDDSLPLAQVCVAYEKV</sequence>
<keyword evidence="3" id="KW-0539">Nucleus</keyword>
<dbReference type="PANTHER" id="PTHR45781:SF1">
    <property type="entry name" value="HMG BOX DOMAIN-CONTAINING PROTEIN"/>
    <property type="match status" value="1"/>
</dbReference>
<feature type="compositionally biased region" description="Polar residues" evidence="4">
    <location>
        <begin position="35"/>
        <end position="47"/>
    </location>
</feature>
<comment type="caution">
    <text evidence="5">The sequence shown here is derived from an EMBL/GenBank/DDBJ whole genome shotgun (WGS) entry which is preliminary data.</text>
</comment>
<feature type="region of interest" description="Disordered" evidence="4">
    <location>
        <begin position="168"/>
        <end position="199"/>
    </location>
</feature>
<dbReference type="STRING" id="6573.A0A210QQ67"/>
<feature type="compositionally biased region" description="Polar residues" evidence="4">
    <location>
        <begin position="169"/>
        <end position="189"/>
    </location>
</feature>
<evidence type="ECO:0000313" key="5">
    <source>
        <dbReference type="EMBL" id="OWF50881.1"/>
    </source>
</evidence>
<gene>
    <name evidence="5" type="ORF">KP79_PYT13841</name>
</gene>
<feature type="region of interest" description="Disordered" evidence="4">
    <location>
        <begin position="68"/>
        <end position="88"/>
    </location>
</feature>
<dbReference type="PANTHER" id="PTHR45781">
    <property type="entry name" value="AGAP000281-PA"/>
    <property type="match status" value="1"/>
</dbReference>
<dbReference type="AlphaFoldDB" id="A0A210QQ67"/>
<dbReference type="Proteomes" id="UP000242188">
    <property type="component" value="Unassembled WGS sequence"/>
</dbReference>
<proteinExistence type="predicted"/>
<dbReference type="InterPro" id="IPR051365">
    <property type="entry name" value="TOX_HMG-box_domain"/>
</dbReference>
<evidence type="ECO:0000313" key="6">
    <source>
        <dbReference type="Proteomes" id="UP000242188"/>
    </source>
</evidence>